<dbReference type="SUPFAM" id="SSF53474">
    <property type="entry name" value="alpha/beta-Hydrolases"/>
    <property type="match status" value="1"/>
</dbReference>
<dbReference type="STRING" id="1873176.BFN67_00290"/>
<dbReference type="RefSeq" id="WP_080917906.1">
    <property type="nucleotide sequence ID" value="NZ_MDET01000001.1"/>
</dbReference>
<dbReference type="Proteomes" id="UP000191905">
    <property type="component" value="Unassembled WGS sequence"/>
</dbReference>
<name>A0A1V8RVY6_9HYPH</name>
<dbReference type="OrthoDB" id="9806902at2"/>
<keyword evidence="3" id="KW-1185">Reference proteome</keyword>
<evidence type="ECO:0000259" key="1">
    <source>
        <dbReference type="Pfam" id="PF12146"/>
    </source>
</evidence>
<feature type="domain" description="Serine aminopeptidase S33" evidence="1">
    <location>
        <begin position="27"/>
        <end position="291"/>
    </location>
</feature>
<gene>
    <name evidence="2" type="ORF">BFN67_00290</name>
</gene>
<dbReference type="InterPro" id="IPR029058">
    <property type="entry name" value="AB_hydrolase_fold"/>
</dbReference>
<dbReference type="Pfam" id="PF12146">
    <property type="entry name" value="Hydrolase_4"/>
    <property type="match status" value="1"/>
</dbReference>
<dbReference type="PANTHER" id="PTHR11614">
    <property type="entry name" value="PHOSPHOLIPASE-RELATED"/>
    <property type="match status" value="1"/>
</dbReference>
<sequence>MHFSEHKTLHSPTGAALSLYVRQAARPARAVVQVNHGLAEHAGRYGRFAGFLAAQGCHVYAHDHRGHGRTTAPDAPTGRFAAHNGAAKVIADVAAVHDLIASEHPGLPVVIFGHSMGAVIALRFVQAHSQKLHGAAIWNPVLPTVPQCRAAQALLTWERFRLGSDVPSRIMPKLTFRAWARAVPYHHSGFGWLTRDEDEIAQYMKDRHCGRDSSISLWRDLLHITLTAMNTGRFASVRKDLPFNLLGGGADPATECGKAVERLASQLRRLGFSNLVSRIYDETRHESLNELNRNIIMADFAHWLDEILK</sequence>
<protein>
    <submittedName>
        <fullName evidence="2">Lysophospholipase</fullName>
    </submittedName>
</protein>
<organism evidence="2 3">
    <name type="scientific">Manganibacter manganicus</name>
    <dbReference type="NCBI Taxonomy" id="1873176"/>
    <lineage>
        <taxon>Bacteria</taxon>
        <taxon>Pseudomonadati</taxon>
        <taxon>Pseudomonadota</taxon>
        <taxon>Alphaproteobacteria</taxon>
        <taxon>Hyphomicrobiales</taxon>
        <taxon>Phyllobacteriaceae</taxon>
        <taxon>Manganibacter</taxon>
    </lineage>
</organism>
<accession>A0A1V8RVY6</accession>
<evidence type="ECO:0000313" key="3">
    <source>
        <dbReference type="Proteomes" id="UP000191905"/>
    </source>
</evidence>
<dbReference type="EMBL" id="MDET01000001">
    <property type="protein sequence ID" value="OQM77328.1"/>
    <property type="molecule type" value="Genomic_DNA"/>
</dbReference>
<dbReference type="InterPro" id="IPR022742">
    <property type="entry name" value="Hydrolase_4"/>
</dbReference>
<reference evidence="2 3" key="1">
    <citation type="journal article" date="2016" name="Int. J. Syst. Evol. Microbiol.">
        <title>Pseudaminobacter manganicus sp. nov., isolated from sludge of a manganese mine.</title>
        <authorList>
            <person name="Li J."/>
            <person name="Huang J."/>
            <person name="Liao S."/>
            <person name="Wang G."/>
        </authorList>
    </citation>
    <scope>NUCLEOTIDE SEQUENCE [LARGE SCALE GENOMIC DNA]</scope>
    <source>
        <strain evidence="2 3">JH-7</strain>
    </source>
</reference>
<dbReference type="Gene3D" id="3.40.50.1820">
    <property type="entry name" value="alpha/beta hydrolase"/>
    <property type="match status" value="1"/>
</dbReference>
<evidence type="ECO:0000313" key="2">
    <source>
        <dbReference type="EMBL" id="OQM77328.1"/>
    </source>
</evidence>
<dbReference type="InterPro" id="IPR051044">
    <property type="entry name" value="MAG_DAG_Lipase"/>
</dbReference>
<comment type="caution">
    <text evidence="2">The sequence shown here is derived from an EMBL/GenBank/DDBJ whole genome shotgun (WGS) entry which is preliminary data.</text>
</comment>
<proteinExistence type="predicted"/>
<dbReference type="AlphaFoldDB" id="A0A1V8RVY6"/>